<dbReference type="EMBL" id="MT024870">
    <property type="protein sequence ID" value="QIN94478.1"/>
    <property type="molecule type" value="Genomic_DNA"/>
</dbReference>
<organism evidence="1 2">
    <name type="scientific">Arthrobacter phage Whytu</name>
    <dbReference type="NCBI Taxonomy" id="2713260"/>
    <lineage>
        <taxon>Viruses</taxon>
        <taxon>Duplodnaviria</taxon>
        <taxon>Heunggongvirae</taxon>
        <taxon>Uroviricota</taxon>
        <taxon>Caudoviricetes</taxon>
        <taxon>Whytuvirus</taxon>
        <taxon>Whytuvirus whytu</taxon>
    </lineage>
</organism>
<reference evidence="1 2" key="1">
    <citation type="submission" date="2020-02" db="EMBL/GenBank/DDBJ databases">
        <authorList>
            <person name="Nakashima L.G."/>
            <person name="Cayabyab B.C.A.M.I.L.L."/>
            <person name="Fett S.N."/>
            <person name="Liu H."/>
            <person name="Rahman M.U."/>
            <person name="Tse V.Y."/>
            <person name="Vargas A.S."/>
            <person name="Torres C."/>
            <person name="Kapinos A."/>
            <person name="Freise A.C."/>
            <person name="Reddi K."/>
            <person name="Moberg-Parker J."/>
            <person name="Garlena R.A."/>
            <person name="Russell D.A."/>
            <person name="Pope W.H."/>
            <person name="Jacobs-Sera D."/>
            <person name="Hatfull G.F."/>
        </authorList>
    </citation>
    <scope>NUCLEOTIDE SEQUENCE [LARGE SCALE GENOMIC DNA]</scope>
</reference>
<sequence length="465" mass="49053">MATITAELLPNSAAIRLSVDTLSGVESLTRRDANGINDVRTLPGVMGTIPPTKVGAVNYATNPVPGNVNGWLTSSGYVRSYDTTNRFGRTGSMLFTKSGGGAYVTYGRRAGLVGTGTASTVPSNFTDVVAVSPGETVFAQMDLATDTPNTTARITIRFFDASWSSVLSTTTTPVDLPVNTWLTFAHSGTAPAGAVGYWLEWGIELKTGETVGGERSWAGRVLLGPPGPYFAGDTTDTDTARYDWSGTAHGSTSTKSVIESPIIFTDYEAASGPVAYDLVNGAGELVTLDVAGFVLDAPWLFTPLIPGYSRKAVSVTGLDTEFGDMSTVHSGLLGRSDPVVVLRPLGLRSGTMDIYAGTYAAALEILSPLQRATVMMLRQPEHAGLDMYFAPAGGSPKIVSLVTNGGATVFGVQVPYIEVKRPEGPIAGALGWTYADLAAAVPRYSDLRRTFATYADMRLNKRITT</sequence>
<dbReference type="RefSeq" id="YP_010761553.1">
    <property type="nucleotide sequence ID" value="NC_073599.1"/>
</dbReference>
<dbReference type="KEGG" id="vg:80090803"/>
<accession>A0A6G8R3E7</accession>
<evidence type="ECO:0000313" key="2">
    <source>
        <dbReference type="Proteomes" id="UP000501873"/>
    </source>
</evidence>
<dbReference type="GeneID" id="80090803"/>
<evidence type="ECO:0000313" key="1">
    <source>
        <dbReference type="EMBL" id="QIN94478.1"/>
    </source>
</evidence>
<name>A0A6G8R3E7_9CAUD</name>
<keyword evidence="2" id="KW-1185">Reference proteome</keyword>
<dbReference type="Proteomes" id="UP000501873">
    <property type="component" value="Segment"/>
</dbReference>
<gene>
    <name evidence="1" type="primary">9</name>
    <name evidence="1" type="ORF">SEA_WHYTU_9</name>
</gene>
<proteinExistence type="predicted"/>
<protein>
    <submittedName>
        <fullName evidence="1">Minor tail protein</fullName>
    </submittedName>
</protein>